<dbReference type="EMBL" id="MAYW01000151">
    <property type="protein sequence ID" value="ODS31029.1"/>
    <property type="molecule type" value="Genomic_DNA"/>
</dbReference>
<comment type="caution">
    <text evidence="2">The sequence shown here is derived from an EMBL/GenBank/DDBJ whole genome shotgun (WGS) entry which is preliminary data.</text>
</comment>
<keyword evidence="1" id="KW-0175">Coiled coil</keyword>
<accession>A0A1E3X645</accession>
<dbReference type="AlphaFoldDB" id="A0A1E3X645"/>
<evidence type="ECO:0000256" key="1">
    <source>
        <dbReference type="SAM" id="Coils"/>
    </source>
</evidence>
<protein>
    <submittedName>
        <fullName evidence="2">Uncharacterized protein</fullName>
    </submittedName>
</protein>
<sequence length="179" mass="21426">MEFGKQKQYMKNKKIIESKIKNLSRNINKQKDKTDSMLVDDIEMTNSYHELRIQVGMALSMIFGPQEKINNTGLINNLFNYQDIHSAVLFSHWTYKGLPHQYHKEKLDEKDFRMNPFYKGNRWSNEAKEYAFYKFFREIKRGCKNDVPIDFFSKYCIRKGIRYIYISTNSNTLDCSIKI</sequence>
<reference evidence="2 3" key="1">
    <citation type="submission" date="2016-07" db="EMBL/GenBank/DDBJ databases">
        <title>Draft genome of Scalindua rubra, obtained from a brine-seawater interface in the Red Sea, sheds light on salt adaptation in anammox bacteria.</title>
        <authorList>
            <person name="Speth D.R."/>
            <person name="Lagkouvardos I."/>
            <person name="Wang Y."/>
            <person name="Qian P.-Y."/>
            <person name="Dutilh B.E."/>
            <person name="Jetten M.S."/>
        </authorList>
    </citation>
    <scope>NUCLEOTIDE SEQUENCE [LARGE SCALE GENOMIC DNA]</scope>
    <source>
        <strain evidence="2">BSI-1</strain>
    </source>
</reference>
<evidence type="ECO:0000313" key="2">
    <source>
        <dbReference type="EMBL" id="ODS31029.1"/>
    </source>
</evidence>
<dbReference type="Proteomes" id="UP000094056">
    <property type="component" value="Unassembled WGS sequence"/>
</dbReference>
<name>A0A1E3X645_9BACT</name>
<evidence type="ECO:0000313" key="3">
    <source>
        <dbReference type="Proteomes" id="UP000094056"/>
    </source>
</evidence>
<proteinExistence type="predicted"/>
<organism evidence="2 3">
    <name type="scientific">Candidatus Scalindua rubra</name>
    <dbReference type="NCBI Taxonomy" id="1872076"/>
    <lineage>
        <taxon>Bacteria</taxon>
        <taxon>Pseudomonadati</taxon>
        <taxon>Planctomycetota</taxon>
        <taxon>Candidatus Brocadiia</taxon>
        <taxon>Candidatus Brocadiales</taxon>
        <taxon>Candidatus Scalinduaceae</taxon>
        <taxon>Candidatus Scalindua</taxon>
    </lineage>
</organism>
<gene>
    <name evidence="2" type="ORF">SCARUB_03861</name>
</gene>
<feature type="coiled-coil region" evidence="1">
    <location>
        <begin position="6"/>
        <end position="33"/>
    </location>
</feature>
<dbReference type="PATRIC" id="fig|1872076.5.peg.4605"/>